<evidence type="ECO:0000313" key="3">
    <source>
        <dbReference type="Proteomes" id="UP000199662"/>
    </source>
</evidence>
<dbReference type="InterPro" id="IPR051541">
    <property type="entry name" value="PTS_SugarTrans_NitroReg"/>
</dbReference>
<dbReference type="Gene3D" id="3.40.930.10">
    <property type="entry name" value="Mannitol-specific EII, Chain A"/>
    <property type="match status" value="1"/>
</dbReference>
<gene>
    <name evidence="2" type="ORF">SAMN05660742_1266</name>
</gene>
<dbReference type="EMBL" id="FNZK01000026">
    <property type="protein sequence ID" value="SEJ93481.1"/>
    <property type="molecule type" value="Genomic_DNA"/>
</dbReference>
<sequence>MASLLHEELVLLNYQADNAETLLKELATILQQQGYVKDSYIQAILAREKEFPTGLNTPGVKLAMPHAAPKHVYKEAILVAKLAQPVMFKEMGNSGKDVEASLIFMLAVQDPKNHLDALSKLMSIFSQKEKLLEVYNTVDKKRLIEKLNAVLN</sequence>
<dbReference type="CDD" id="cd00211">
    <property type="entry name" value="PTS_IIA_fru"/>
    <property type="match status" value="1"/>
</dbReference>
<dbReference type="InterPro" id="IPR002178">
    <property type="entry name" value="PTS_EIIA_type-2_dom"/>
</dbReference>
<protein>
    <submittedName>
        <fullName evidence="2">PTS system, galactitol-specific IIA component</fullName>
    </submittedName>
</protein>
<name>A0A1H7CV87_9FIRM</name>
<dbReference type="Proteomes" id="UP000199662">
    <property type="component" value="Unassembled WGS sequence"/>
</dbReference>
<dbReference type="PANTHER" id="PTHR47738:SF3">
    <property type="entry name" value="PHOSPHOTRANSFERASE SYSTEM MANNITOL_FRUCTOSE-SPECIFIC IIA DOMAIN CONTAINING PROTEIN"/>
    <property type="match status" value="1"/>
</dbReference>
<dbReference type="Pfam" id="PF00359">
    <property type="entry name" value="PTS_EIIA_2"/>
    <property type="match status" value="1"/>
</dbReference>
<evidence type="ECO:0000259" key="1">
    <source>
        <dbReference type="PROSITE" id="PS51094"/>
    </source>
</evidence>
<accession>A0A1H7CV87</accession>
<dbReference type="STRING" id="84035.SAMN05660742_1266"/>
<reference evidence="2 3" key="1">
    <citation type="submission" date="2016-10" db="EMBL/GenBank/DDBJ databases">
        <authorList>
            <person name="de Groot N.N."/>
        </authorList>
    </citation>
    <scope>NUCLEOTIDE SEQUENCE [LARGE SCALE GENOMIC DNA]</scope>
    <source>
        <strain evidence="2 3">DSM 2179</strain>
    </source>
</reference>
<feature type="domain" description="PTS EIIA type-2" evidence="1">
    <location>
        <begin position="3"/>
        <end position="150"/>
    </location>
</feature>
<dbReference type="PANTHER" id="PTHR47738">
    <property type="entry name" value="PTS SYSTEM FRUCTOSE-LIKE EIIA COMPONENT-RELATED"/>
    <property type="match status" value="1"/>
</dbReference>
<evidence type="ECO:0000313" key="2">
    <source>
        <dbReference type="EMBL" id="SEJ93481.1"/>
    </source>
</evidence>
<dbReference type="AlphaFoldDB" id="A0A1H7CV87"/>
<dbReference type="InterPro" id="IPR016152">
    <property type="entry name" value="PTrfase/Anion_transptr"/>
</dbReference>
<organism evidence="2 3">
    <name type="scientific">Propionispira arboris</name>
    <dbReference type="NCBI Taxonomy" id="84035"/>
    <lineage>
        <taxon>Bacteria</taxon>
        <taxon>Bacillati</taxon>
        <taxon>Bacillota</taxon>
        <taxon>Negativicutes</taxon>
        <taxon>Selenomonadales</taxon>
        <taxon>Selenomonadaceae</taxon>
        <taxon>Propionispira</taxon>
    </lineage>
</organism>
<keyword evidence="3" id="KW-1185">Reference proteome</keyword>
<dbReference type="PROSITE" id="PS51094">
    <property type="entry name" value="PTS_EIIA_TYPE_2"/>
    <property type="match status" value="1"/>
</dbReference>
<dbReference type="SUPFAM" id="SSF55804">
    <property type="entry name" value="Phoshotransferase/anion transport protein"/>
    <property type="match status" value="1"/>
</dbReference>
<proteinExistence type="predicted"/>